<evidence type="ECO:0000313" key="8">
    <source>
        <dbReference type="EMBL" id="KAF7801655.1"/>
    </source>
</evidence>
<feature type="domain" description="TATA-binding protein interacting (TIP20)" evidence="7">
    <location>
        <begin position="1044"/>
        <end position="1207"/>
    </location>
</feature>
<dbReference type="OrthoDB" id="6260732at2759"/>
<dbReference type="FunFam" id="1.25.10.10:FF:000242">
    <property type="entry name" value="Cullin-associated NEDD8-dissociated protein 1"/>
    <property type="match status" value="1"/>
</dbReference>
<accession>A0A834SCS0</accession>
<dbReference type="InterPro" id="IPR013932">
    <property type="entry name" value="TATA-bd_TIP120"/>
</dbReference>
<evidence type="ECO:0000256" key="3">
    <source>
        <dbReference type="ARBA" id="ARBA00022786"/>
    </source>
</evidence>
<keyword evidence="2" id="KW-0677">Repeat</keyword>
<protein>
    <recommendedName>
        <fullName evidence="4">Cullin-associated NEDD8-dissociated protein 1</fullName>
    </recommendedName>
    <alternativeName>
        <fullName evidence="5">Cullin-associated and neddylation-dissociated protein 1</fullName>
    </alternativeName>
</protein>
<evidence type="ECO:0000256" key="5">
    <source>
        <dbReference type="ARBA" id="ARBA00042178"/>
    </source>
</evidence>
<dbReference type="Pfam" id="PF25782">
    <property type="entry name" value="TPR_CAND1"/>
    <property type="match status" value="1"/>
</dbReference>
<dbReference type="Proteomes" id="UP000634136">
    <property type="component" value="Unassembled WGS sequence"/>
</dbReference>
<keyword evidence="9" id="KW-1185">Reference proteome</keyword>
<evidence type="ECO:0000256" key="2">
    <source>
        <dbReference type="ARBA" id="ARBA00022737"/>
    </source>
</evidence>
<name>A0A834SCS0_9FABA</name>
<proteinExistence type="inferred from homology"/>
<dbReference type="PANTHER" id="PTHR12696">
    <property type="entry name" value="TIP120"/>
    <property type="match status" value="1"/>
</dbReference>
<dbReference type="InterPro" id="IPR011989">
    <property type="entry name" value="ARM-like"/>
</dbReference>
<evidence type="ECO:0000256" key="4">
    <source>
        <dbReference type="ARBA" id="ARBA00040131"/>
    </source>
</evidence>
<evidence type="ECO:0000256" key="1">
    <source>
        <dbReference type="ARBA" id="ARBA00007657"/>
    </source>
</evidence>
<dbReference type="GO" id="GO:0010265">
    <property type="term" value="P:SCF complex assembly"/>
    <property type="evidence" value="ECO:0007669"/>
    <property type="project" value="InterPro"/>
</dbReference>
<comment type="caution">
    <text evidence="8">The sequence shown here is derived from an EMBL/GenBank/DDBJ whole genome shotgun (WGS) entry which is preliminary data.</text>
</comment>
<evidence type="ECO:0000256" key="6">
    <source>
        <dbReference type="SAM" id="MobiDB-lite"/>
    </source>
</evidence>
<evidence type="ECO:0000259" key="7">
    <source>
        <dbReference type="Pfam" id="PF08623"/>
    </source>
</evidence>
<dbReference type="InterPro" id="IPR016024">
    <property type="entry name" value="ARM-type_fold"/>
</dbReference>
<comment type="similarity">
    <text evidence="1">Belongs to the CAND family.</text>
</comment>
<dbReference type="EMBL" id="JAAIUW010000013">
    <property type="protein sequence ID" value="KAF7801655.1"/>
    <property type="molecule type" value="Genomic_DNA"/>
</dbReference>
<dbReference type="Gene3D" id="1.25.10.10">
    <property type="entry name" value="Leucine-rich Repeat Variant"/>
    <property type="match status" value="1"/>
</dbReference>
<organism evidence="8 9">
    <name type="scientific">Senna tora</name>
    <dbReference type="NCBI Taxonomy" id="362788"/>
    <lineage>
        <taxon>Eukaryota</taxon>
        <taxon>Viridiplantae</taxon>
        <taxon>Streptophyta</taxon>
        <taxon>Embryophyta</taxon>
        <taxon>Tracheophyta</taxon>
        <taxon>Spermatophyta</taxon>
        <taxon>Magnoliopsida</taxon>
        <taxon>eudicotyledons</taxon>
        <taxon>Gunneridae</taxon>
        <taxon>Pentapetalae</taxon>
        <taxon>rosids</taxon>
        <taxon>fabids</taxon>
        <taxon>Fabales</taxon>
        <taxon>Fabaceae</taxon>
        <taxon>Caesalpinioideae</taxon>
        <taxon>Cassia clade</taxon>
        <taxon>Senna</taxon>
    </lineage>
</organism>
<dbReference type="Pfam" id="PF08623">
    <property type="entry name" value="TIP120"/>
    <property type="match status" value="1"/>
</dbReference>
<sequence>MANLALTGILEKMTGKDKDYRYMATSDLLNELNKETFKADADLEIKLTNIIIQQLDDVAGDVSGLAVKCLAPLVRKVSEARVVEMTSKLCDKLLNGKDQHRDIASIALKTIVAEVSTKSLAQSILLALSPQLINGITGPGMSSEIKCECLDILCDILHKFGNLMTADHELLLSALLSQLSSNQASIRKKTVACIASLSSSLSDDLLARATIQVVTNLKNKAAKSEMTRTNIQMIGALSRAVGYRFGPHLGDTVPVLINYCTSASENDEELREYSLQALESFLLRCPRDISFYCDEILHLTLKYLSYDPNFTDDMDEDTDDEHHDDEEEDESANEYTDDEDASWKVRRAAAKCLAALIVSRPEMLSRLYEEACPKLIDRCKEREENVKMDVFNTFIELLRQTGNVTKGQIDTNEARQVNFIPRWLLKQEVPKIVKSINRQLREKSIKTKVGAFSVLKELVVVLPDCLADHIGSLIPGIEKALNDKSSTSNLKIEALTFTRLVLSSHSPSVFHPYIKALSAPVLSAVGERYYKVTAEALRVCGELVRVVRPCIEGSDFDFRPYVQPIYKGIMSRLINQDQDQEVKECAISCMGLVVSTFGDHLNSELPACLPVLVDRMGNEITRLTAVKAFAVIAASPLRVDLSCVLDQVIAELTAFLRKANRALRQATLGTLNSLIVAYADKIGSSGYEVIIVELSALISDSDLHMTALALELCCTLMSDSRSSQNVGLAVRNKVLPQALTLIKSPLLQGQALLALQNFYAALVYSANTSFESLLESLLAGARPSPQSGGIAKQALHSIAQCVAVLCLAAGDQKCSSTVKMLTQILKDDGSSNSAKQHLALLCLGEIGRRKDLSAHEHIENIVIESFQSPFEEIKSAASYALGNIAVGNLPKYLPFILNQIDNQQKKQYLLLHSLKEVIVRQSVDKAEFQESSVEKILNLLFNHCESEEEGVRNVVAECLGKIALIEPAKLVPALKVRTVSPTAFTRATVVIAVKYSIVERPEKIDEIIYPEISSFLMLITDNDRHVRRAAVLALNTFAHNKPNLIKGLLPDLLPLLYDQTIVKQELIRTVDLGPFKHTVDDGLELRKAAFECVDTLLDSCLDQVNPSSFIVPYLKSGLDDHYDVKMPCHLILSKLADKCPSAVLAVLDSLVDPLQKTINFKPKQDAVKQEVDRNEDMIRSALRAIVSLNRISGGDCSVKFKNLMNEIAKSQTLWEKYYSIRNE</sequence>
<dbReference type="AlphaFoldDB" id="A0A834SCS0"/>
<gene>
    <name evidence="8" type="ORF">G2W53_040766</name>
</gene>
<dbReference type="SUPFAM" id="SSF48371">
    <property type="entry name" value="ARM repeat"/>
    <property type="match status" value="1"/>
</dbReference>
<evidence type="ECO:0000313" key="9">
    <source>
        <dbReference type="Proteomes" id="UP000634136"/>
    </source>
</evidence>
<reference evidence="8" key="1">
    <citation type="submission" date="2020-09" db="EMBL/GenBank/DDBJ databases">
        <title>Genome-Enabled Discovery of Anthraquinone Biosynthesis in Senna tora.</title>
        <authorList>
            <person name="Kang S.-H."/>
            <person name="Pandey R.P."/>
            <person name="Lee C.-M."/>
            <person name="Sim J.-S."/>
            <person name="Jeong J.-T."/>
            <person name="Choi B.-S."/>
            <person name="Jung M."/>
            <person name="Ginzburg D."/>
            <person name="Zhao K."/>
            <person name="Won S.Y."/>
            <person name="Oh T.-J."/>
            <person name="Yu Y."/>
            <person name="Kim N.-H."/>
            <person name="Lee O.R."/>
            <person name="Lee T.-H."/>
            <person name="Bashyal P."/>
            <person name="Kim T.-S."/>
            <person name="Lee W.-H."/>
            <person name="Kawkins C."/>
            <person name="Kim C.-K."/>
            <person name="Kim J.S."/>
            <person name="Ahn B.O."/>
            <person name="Rhee S.Y."/>
            <person name="Sohng J.K."/>
        </authorList>
    </citation>
    <scope>NUCLEOTIDE SEQUENCE</scope>
    <source>
        <tissue evidence="8">Leaf</tissue>
    </source>
</reference>
<dbReference type="InterPro" id="IPR039852">
    <property type="entry name" value="CAND1/CAND2"/>
</dbReference>
<feature type="region of interest" description="Disordered" evidence="6">
    <location>
        <begin position="312"/>
        <end position="339"/>
    </location>
</feature>
<keyword evidence="3" id="KW-0833">Ubl conjugation pathway</keyword>